<organism evidence="2 3">
    <name type="scientific">Folsomia candida</name>
    <name type="common">Springtail</name>
    <dbReference type="NCBI Taxonomy" id="158441"/>
    <lineage>
        <taxon>Eukaryota</taxon>
        <taxon>Metazoa</taxon>
        <taxon>Ecdysozoa</taxon>
        <taxon>Arthropoda</taxon>
        <taxon>Hexapoda</taxon>
        <taxon>Collembola</taxon>
        <taxon>Entomobryomorpha</taxon>
        <taxon>Isotomoidea</taxon>
        <taxon>Isotomidae</taxon>
        <taxon>Proisotominae</taxon>
        <taxon>Folsomia</taxon>
    </lineage>
</organism>
<evidence type="ECO:0000313" key="3">
    <source>
        <dbReference type="Proteomes" id="UP000198287"/>
    </source>
</evidence>
<evidence type="ECO:0000313" key="2">
    <source>
        <dbReference type="EMBL" id="OXA54247.1"/>
    </source>
</evidence>
<sequence>MCGLTGMEPATFLSPDYRVTTFPTTPSTFLLNFDIVQRLSPTVMQKGSMLPLCNAAINLFIPPRLEMLSSKSLKIFVVRLRNTPLNVRSVDDQPTKPKCTGPRIANVKETGYGGEYSSIYNFPNSSLTKYYFNYSAKKEPTTSINVQINQDIPSIVSDLKKWCVDDKIPHSSVSKLLKILKKHDCFSTLPLDAQSLVKTPRIIPLYEVTPGRYCHIGLLNQIKNVLPLNVDVDELNLQFSIDGVPISKSSGKQFWPILCYILEFDKIIEIGIYEGNEKPKLSSDFLQRFVTELKTLCDNGVNINNKKFKINIDSFICDAPARAIKGHSGYFGCGKCTQEGEYIKNRVTFPQVNCSLRTDQSFRDKLDEDHHHAPSELEKLNFDLVKQTPFEYMHLVCIGVVKKLILLWMSGNINKFRLSCREKLQITRNLIILKPFIPCEFARKPRPIEEIRRWKATELRQFLLYSGPIALKLVLPQKYYDHFICLHLAIRILCCKINYKNLNSYASSLLVAFVSNFGKLYGEENLSYNVHGLVHLAEDSLRLGPLDKFSAFKFEDHLGYVTSLLKGKNRTLEQAYNRITERNNIIRPTVSFNHREEILNNSKTELYSDKFTLKLTIGNNVCELKSGEIIQILSFTLNNNGEVYCKGKVLRGTEPFYNNPEDSNIVGTRTVTLSSATRDFPTHSILRKCVLLPYTGNFSFVVVEFEHDKTVGTVRKSWIKNIENTLYTYWPSYWKNSQKLKRSIVHGENPNSTTWLLYAIKIEKSYDTYDEAQKKLNRLERGKVTTTEDEAPPQGRRAVRRISESNSASGGAKIRDVDLDLDYPKLGLVTLESAFGSNNFNSQSMGGAGTSSAVATLTGEKIVNIPTTSPSIQPSRTQASRPEKIQTRNFRESG</sequence>
<feature type="compositionally biased region" description="Polar residues" evidence="1">
    <location>
        <begin position="865"/>
        <end position="880"/>
    </location>
</feature>
<gene>
    <name evidence="2" type="ORF">Fcan01_11875</name>
</gene>
<reference evidence="2 3" key="1">
    <citation type="submission" date="2015-12" db="EMBL/GenBank/DDBJ databases">
        <title>The genome of Folsomia candida.</title>
        <authorList>
            <person name="Faddeeva A."/>
            <person name="Derks M.F."/>
            <person name="Anvar Y."/>
            <person name="Smit S."/>
            <person name="Van Straalen N."/>
            <person name="Roelofs D."/>
        </authorList>
    </citation>
    <scope>NUCLEOTIDE SEQUENCE [LARGE SCALE GENOMIC DNA]</scope>
    <source>
        <strain evidence="2 3">VU population</strain>
        <tissue evidence="2">Whole body</tissue>
    </source>
</reference>
<evidence type="ECO:0000256" key="1">
    <source>
        <dbReference type="SAM" id="MobiDB-lite"/>
    </source>
</evidence>
<protein>
    <recommendedName>
        <fullName evidence="4">DUF4806 domain-containing protein</fullName>
    </recommendedName>
</protein>
<dbReference type="OrthoDB" id="7549170at2759"/>
<proteinExistence type="predicted"/>
<dbReference type="STRING" id="158441.A0A226EB26"/>
<comment type="caution">
    <text evidence="2">The sequence shown here is derived from an EMBL/GenBank/DDBJ whole genome shotgun (WGS) entry which is preliminary data.</text>
</comment>
<accession>A0A226EB26</accession>
<feature type="compositionally biased region" description="Basic and acidic residues" evidence="1">
    <location>
        <begin position="881"/>
        <end position="894"/>
    </location>
</feature>
<feature type="region of interest" description="Disordered" evidence="1">
    <location>
        <begin position="865"/>
        <end position="894"/>
    </location>
</feature>
<dbReference type="AlphaFoldDB" id="A0A226EB26"/>
<dbReference type="PANTHER" id="PTHR33053">
    <property type="entry name" value="PROTEIN, PUTATIVE-RELATED"/>
    <property type="match status" value="1"/>
</dbReference>
<dbReference type="EMBL" id="LNIX01000005">
    <property type="protein sequence ID" value="OXA54247.1"/>
    <property type="molecule type" value="Genomic_DNA"/>
</dbReference>
<evidence type="ECO:0008006" key="4">
    <source>
        <dbReference type="Google" id="ProtNLM"/>
    </source>
</evidence>
<name>A0A226EB26_FOLCA</name>
<keyword evidence="3" id="KW-1185">Reference proteome</keyword>
<feature type="region of interest" description="Disordered" evidence="1">
    <location>
        <begin position="780"/>
        <end position="811"/>
    </location>
</feature>
<dbReference type="Proteomes" id="UP000198287">
    <property type="component" value="Unassembled WGS sequence"/>
</dbReference>